<dbReference type="SUPFAM" id="SSF56349">
    <property type="entry name" value="DNA breaking-rejoining enzymes"/>
    <property type="match status" value="1"/>
</dbReference>
<sequence length="179" mass="21117">MPVVFRLLYSTGMRTTEVRLLKRKDVNLENGVINIQKSKGYNQHYVVMHESMLAMMKRYDKEIEGICPSRTYFFPTKDDKHYTKAWITLNFNKLWYQYNDSYANAYALRHHYAITNINSWTNVGIEFTSKLLALSRSMGHSSIECTMYYYSLVPGLRDKLEELTGKNFDELVLGMYDEE</sequence>
<comment type="caution">
    <text evidence="5">The sequence shown here is derived from an EMBL/GenBank/DDBJ whole genome shotgun (WGS) entry which is preliminary data.</text>
</comment>
<evidence type="ECO:0000313" key="6">
    <source>
        <dbReference type="Proteomes" id="UP000027936"/>
    </source>
</evidence>
<organism evidence="5 6">
    <name type="scientific">Schinkia azotoformans MEV2011</name>
    <dbReference type="NCBI Taxonomy" id="1348973"/>
    <lineage>
        <taxon>Bacteria</taxon>
        <taxon>Bacillati</taxon>
        <taxon>Bacillota</taxon>
        <taxon>Bacilli</taxon>
        <taxon>Bacillales</taxon>
        <taxon>Bacillaceae</taxon>
        <taxon>Calidifontibacillus/Schinkia group</taxon>
        <taxon>Schinkia</taxon>
    </lineage>
</organism>
<dbReference type="AlphaFoldDB" id="A0A072NKU0"/>
<dbReference type="InterPro" id="IPR011010">
    <property type="entry name" value="DNA_brk_join_enz"/>
</dbReference>
<evidence type="ECO:0000256" key="1">
    <source>
        <dbReference type="ARBA" id="ARBA00008857"/>
    </source>
</evidence>
<dbReference type="PANTHER" id="PTHR30349:SF41">
    <property type="entry name" value="INTEGRASE_RECOMBINASE PROTEIN MJ0367-RELATED"/>
    <property type="match status" value="1"/>
</dbReference>
<dbReference type="GO" id="GO:0003677">
    <property type="term" value="F:DNA binding"/>
    <property type="evidence" value="ECO:0007669"/>
    <property type="project" value="UniProtKB-KW"/>
</dbReference>
<evidence type="ECO:0000256" key="3">
    <source>
        <dbReference type="ARBA" id="ARBA00023172"/>
    </source>
</evidence>
<dbReference type="InterPro" id="IPR002104">
    <property type="entry name" value="Integrase_catalytic"/>
</dbReference>
<keyword evidence="2" id="KW-0238">DNA-binding</keyword>
<dbReference type="PANTHER" id="PTHR30349">
    <property type="entry name" value="PHAGE INTEGRASE-RELATED"/>
    <property type="match status" value="1"/>
</dbReference>
<dbReference type="GO" id="GO:0015074">
    <property type="term" value="P:DNA integration"/>
    <property type="evidence" value="ECO:0007669"/>
    <property type="project" value="InterPro"/>
</dbReference>
<feature type="domain" description="Tyr recombinase" evidence="4">
    <location>
        <begin position="1"/>
        <end position="165"/>
    </location>
</feature>
<gene>
    <name evidence="5" type="ORF">M670_02815</name>
</gene>
<comment type="similarity">
    <text evidence="1">Belongs to the 'phage' integrase family.</text>
</comment>
<dbReference type="PROSITE" id="PS51898">
    <property type="entry name" value="TYR_RECOMBINASE"/>
    <property type="match status" value="1"/>
</dbReference>
<dbReference type="Proteomes" id="UP000027936">
    <property type="component" value="Unassembled WGS sequence"/>
</dbReference>
<evidence type="ECO:0000256" key="2">
    <source>
        <dbReference type="ARBA" id="ARBA00023125"/>
    </source>
</evidence>
<evidence type="ECO:0000313" key="5">
    <source>
        <dbReference type="EMBL" id="KEF38056.1"/>
    </source>
</evidence>
<accession>A0A072NKU0</accession>
<reference evidence="5 6" key="1">
    <citation type="submission" date="2014-04" db="EMBL/GenBank/DDBJ databases">
        <title>Draft genome sequence of Bacillus azotoformans MEV2011, a (co-) denitrifying strain unable to grow in the presence of oxygen.</title>
        <authorList>
            <person name="Nielsen M."/>
            <person name="Schreiber L."/>
            <person name="Finster K."/>
            <person name="Schramm A."/>
        </authorList>
    </citation>
    <scope>NUCLEOTIDE SEQUENCE [LARGE SCALE GENOMIC DNA]</scope>
    <source>
        <strain evidence="5 6">MEV2011</strain>
    </source>
</reference>
<evidence type="ECO:0000259" key="4">
    <source>
        <dbReference type="PROSITE" id="PS51898"/>
    </source>
</evidence>
<dbReference type="PATRIC" id="fig|1348973.3.peg.2722"/>
<dbReference type="InterPro" id="IPR013762">
    <property type="entry name" value="Integrase-like_cat_sf"/>
</dbReference>
<dbReference type="InterPro" id="IPR050090">
    <property type="entry name" value="Tyrosine_recombinase_XerCD"/>
</dbReference>
<dbReference type="Gene3D" id="1.10.443.10">
    <property type="entry name" value="Intergrase catalytic core"/>
    <property type="match status" value="1"/>
</dbReference>
<dbReference type="GO" id="GO:0006310">
    <property type="term" value="P:DNA recombination"/>
    <property type="evidence" value="ECO:0007669"/>
    <property type="project" value="UniProtKB-KW"/>
</dbReference>
<dbReference type="Pfam" id="PF00589">
    <property type="entry name" value="Phage_integrase"/>
    <property type="match status" value="1"/>
</dbReference>
<name>A0A072NKU0_SCHAZ</name>
<protein>
    <submittedName>
        <fullName evidence="5">Site-specific recombinase XerC</fullName>
    </submittedName>
</protein>
<keyword evidence="3" id="KW-0233">DNA recombination</keyword>
<proteinExistence type="inferred from homology"/>
<dbReference type="EMBL" id="JJRY01000010">
    <property type="protein sequence ID" value="KEF38056.1"/>
    <property type="molecule type" value="Genomic_DNA"/>
</dbReference>